<sequence length="58" mass="6301">MAGTDIQKVREEIAQESAPFSQGQSFSSQPSAGKTMAGTDIQEVRQQNAQAERGKFNK</sequence>
<dbReference type="AlphaFoldDB" id="A0A3N9UGJ5"/>
<protein>
    <submittedName>
        <fullName evidence="2">Gamma-type small acid-soluble spore protein</fullName>
    </submittedName>
</protein>
<comment type="caution">
    <text evidence="2">The sequence shown here is derived from an EMBL/GenBank/DDBJ whole genome shotgun (WGS) entry which is preliminary data.</text>
</comment>
<dbReference type="EMBL" id="RRCT01000005">
    <property type="protein sequence ID" value="RQW75293.1"/>
    <property type="molecule type" value="Genomic_DNA"/>
</dbReference>
<feature type="region of interest" description="Disordered" evidence="1">
    <location>
        <begin position="1"/>
        <end position="58"/>
    </location>
</feature>
<name>A0A3N9UGJ5_9BACI</name>
<proteinExistence type="predicted"/>
<evidence type="ECO:0000313" key="3">
    <source>
        <dbReference type="Proteomes" id="UP000274033"/>
    </source>
</evidence>
<dbReference type="Proteomes" id="UP000274033">
    <property type="component" value="Unassembled WGS sequence"/>
</dbReference>
<accession>A0A3N9UGJ5</accession>
<keyword evidence="3" id="KW-1185">Reference proteome</keyword>
<organism evidence="2 3">
    <name type="scientific">Lysinibacillus composti</name>
    <dbReference type="NCBI Taxonomy" id="720633"/>
    <lineage>
        <taxon>Bacteria</taxon>
        <taxon>Bacillati</taxon>
        <taxon>Bacillota</taxon>
        <taxon>Bacilli</taxon>
        <taxon>Bacillales</taxon>
        <taxon>Bacillaceae</taxon>
        <taxon>Lysinibacillus</taxon>
    </lineage>
</organism>
<feature type="compositionally biased region" description="Low complexity" evidence="1">
    <location>
        <begin position="17"/>
        <end position="33"/>
    </location>
</feature>
<evidence type="ECO:0000313" key="2">
    <source>
        <dbReference type="EMBL" id="RQW75293.1"/>
    </source>
</evidence>
<gene>
    <name evidence="2" type="ORF">EBB45_07690</name>
</gene>
<reference evidence="2 3" key="1">
    <citation type="journal article" date="2013" name="J. Microbiol.">
        <title>Lysinibacillus chungkukjangi sp. nov., isolated from Chungkukjang, Korean fermented soybean food.</title>
        <authorList>
            <person name="Kim S.J."/>
            <person name="Jang Y.H."/>
            <person name="Hamada M."/>
            <person name="Ahn J.H."/>
            <person name="Weon H.Y."/>
            <person name="Suzuki K."/>
            <person name="Whang K.S."/>
            <person name="Kwon S.W."/>
        </authorList>
    </citation>
    <scope>NUCLEOTIDE SEQUENCE [LARGE SCALE GENOMIC DNA]</scope>
    <source>
        <strain evidence="2 3">MCCC 1A12701</strain>
    </source>
</reference>
<evidence type="ECO:0000256" key="1">
    <source>
        <dbReference type="SAM" id="MobiDB-lite"/>
    </source>
</evidence>